<evidence type="ECO:0000313" key="8">
    <source>
        <dbReference type="Proteomes" id="UP001597012"/>
    </source>
</evidence>
<dbReference type="Gene3D" id="3.50.50.60">
    <property type="entry name" value="FAD/NAD(P)-binding domain"/>
    <property type="match status" value="2"/>
</dbReference>
<dbReference type="InterPro" id="IPR016156">
    <property type="entry name" value="FAD/NAD-linked_Rdtase_dimer_sf"/>
</dbReference>
<dbReference type="SUPFAM" id="SSF55424">
    <property type="entry name" value="FAD/NAD-linked reductases, dimerisation (C-terminal) domain"/>
    <property type="match status" value="1"/>
</dbReference>
<sequence>MEVKNFDVFVIGSGSAGQTVAETCAKNGLTVAVADNRAFGGTCANRGCDPKKVLFSATEAWESTTNLNGKGIAGVPELNWGKLQKFKRKFTKLVPPGTESRFNDLGIVLYHQSPEFIDEQTLLVEGKTVRANNIVVATGLQPRRLNFEGNNLLKTSDGFLKLKKLPKSLVFIGAGYIGMEFAQMAARAGSKVIILDRGNRPLKSFDTDLVSHLTRASEQLGIQFLFNSEIKKIKKLRKNLKVSYIKDGKEQTLKSRSVFNTAGRVPAITDLNLEKGAVAFSKKGIKVNEYLQSTTNPNVYACGDVSNFGMPLTPLSGLQGAIVAENILQGNKKKIRTPMTPSAVFTLPNLASVGISEETAKRRYKEVEVNYASVPKWFNAQRINARAYVYKIISNKRTKVIVGAHLLSPNAAETINLFAMAIQTGMTTDVLQRMIFTYPSWGNDIKSMV</sequence>
<dbReference type="Gene3D" id="3.30.390.30">
    <property type="match status" value="1"/>
</dbReference>
<keyword evidence="7" id="KW-0560">Oxidoreductase</keyword>
<keyword evidence="8" id="KW-1185">Reference proteome</keyword>
<dbReference type="RefSeq" id="WP_379935133.1">
    <property type="nucleotide sequence ID" value="NZ_JBHTHY010000011.1"/>
</dbReference>
<dbReference type="InterPro" id="IPR023753">
    <property type="entry name" value="FAD/NAD-binding_dom"/>
</dbReference>
<dbReference type="EMBL" id="JBHTHY010000011">
    <property type="protein sequence ID" value="MFD0798405.1"/>
    <property type="molecule type" value="Genomic_DNA"/>
</dbReference>
<keyword evidence="4" id="KW-0274">FAD</keyword>
<evidence type="ECO:0000259" key="5">
    <source>
        <dbReference type="Pfam" id="PF02852"/>
    </source>
</evidence>
<organism evidence="7 8">
    <name type="scientific">Maribacter chungangensis</name>
    <dbReference type="NCBI Taxonomy" id="1069117"/>
    <lineage>
        <taxon>Bacteria</taxon>
        <taxon>Pseudomonadati</taxon>
        <taxon>Bacteroidota</taxon>
        <taxon>Flavobacteriia</taxon>
        <taxon>Flavobacteriales</taxon>
        <taxon>Flavobacteriaceae</taxon>
        <taxon>Maribacter</taxon>
    </lineage>
</organism>
<dbReference type="PANTHER" id="PTHR43014">
    <property type="entry name" value="MERCURIC REDUCTASE"/>
    <property type="match status" value="1"/>
</dbReference>
<dbReference type="Pfam" id="PF07992">
    <property type="entry name" value="Pyr_redox_2"/>
    <property type="match status" value="1"/>
</dbReference>
<evidence type="ECO:0000256" key="3">
    <source>
        <dbReference type="ARBA" id="ARBA00022630"/>
    </source>
</evidence>
<protein>
    <submittedName>
        <fullName evidence="7">Dihydrolipoyl dehydrogenase family protein</fullName>
        <ecNumber evidence="7">1.-.-.-</ecNumber>
    </submittedName>
</protein>
<dbReference type="PIRSF" id="PIRSF000350">
    <property type="entry name" value="Mercury_reductase_MerA"/>
    <property type="match status" value="1"/>
</dbReference>
<proteinExistence type="inferred from homology"/>
<dbReference type="SUPFAM" id="SSF51905">
    <property type="entry name" value="FAD/NAD(P)-binding domain"/>
    <property type="match status" value="1"/>
</dbReference>
<keyword evidence="3" id="KW-0285">Flavoprotein</keyword>
<dbReference type="Pfam" id="PF02852">
    <property type="entry name" value="Pyr_redox_dim"/>
    <property type="match status" value="1"/>
</dbReference>
<reference evidence="8" key="1">
    <citation type="journal article" date="2019" name="Int. J. Syst. Evol. Microbiol.">
        <title>The Global Catalogue of Microorganisms (GCM) 10K type strain sequencing project: providing services to taxonomists for standard genome sequencing and annotation.</title>
        <authorList>
            <consortium name="The Broad Institute Genomics Platform"/>
            <consortium name="The Broad Institute Genome Sequencing Center for Infectious Disease"/>
            <person name="Wu L."/>
            <person name="Ma J."/>
        </authorList>
    </citation>
    <scope>NUCLEOTIDE SEQUENCE [LARGE SCALE GENOMIC DNA]</scope>
    <source>
        <strain evidence="8">CCUG 61948</strain>
    </source>
</reference>
<dbReference type="Proteomes" id="UP001597012">
    <property type="component" value="Unassembled WGS sequence"/>
</dbReference>
<comment type="similarity">
    <text evidence="2">Belongs to the class-I pyridine nucleotide-disulfide oxidoreductase family.</text>
</comment>
<feature type="domain" description="Pyridine nucleotide-disulphide oxidoreductase dimerisation" evidence="5">
    <location>
        <begin position="340"/>
        <end position="446"/>
    </location>
</feature>
<dbReference type="EC" id="1.-.-.-" evidence="7"/>
<dbReference type="PRINTS" id="PR00368">
    <property type="entry name" value="FADPNR"/>
</dbReference>
<comment type="cofactor">
    <cofactor evidence="1">
        <name>FAD</name>
        <dbReference type="ChEBI" id="CHEBI:57692"/>
    </cofactor>
</comment>
<evidence type="ECO:0000256" key="2">
    <source>
        <dbReference type="ARBA" id="ARBA00007532"/>
    </source>
</evidence>
<comment type="caution">
    <text evidence="7">The sequence shown here is derived from an EMBL/GenBank/DDBJ whole genome shotgun (WGS) entry which is preliminary data.</text>
</comment>
<evidence type="ECO:0000259" key="6">
    <source>
        <dbReference type="Pfam" id="PF07992"/>
    </source>
</evidence>
<dbReference type="PRINTS" id="PR00411">
    <property type="entry name" value="PNDRDTASEI"/>
</dbReference>
<dbReference type="GO" id="GO:0016491">
    <property type="term" value="F:oxidoreductase activity"/>
    <property type="evidence" value="ECO:0007669"/>
    <property type="project" value="UniProtKB-KW"/>
</dbReference>
<accession>A0ABW3B5N5</accession>
<dbReference type="InterPro" id="IPR036188">
    <property type="entry name" value="FAD/NAD-bd_sf"/>
</dbReference>
<evidence type="ECO:0000313" key="7">
    <source>
        <dbReference type="EMBL" id="MFD0798405.1"/>
    </source>
</evidence>
<feature type="domain" description="FAD/NAD(P)-binding" evidence="6">
    <location>
        <begin position="6"/>
        <end position="315"/>
    </location>
</feature>
<gene>
    <name evidence="7" type="ORF">ACFQZJ_13110</name>
</gene>
<dbReference type="PANTHER" id="PTHR43014:SF5">
    <property type="entry name" value="GLUTATHIONE REDUCTASE (NADPH)"/>
    <property type="match status" value="1"/>
</dbReference>
<evidence type="ECO:0000256" key="4">
    <source>
        <dbReference type="ARBA" id="ARBA00022827"/>
    </source>
</evidence>
<evidence type="ECO:0000256" key="1">
    <source>
        <dbReference type="ARBA" id="ARBA00001974"/>
    </source>
</evidence>
<name>A0ABW3B5N5_9FLAO</name>
<dbReference type="InterPro" id="IPR001100">
    <property type="entry name" value="Pyr_nuc-diS_OxRdtase"/>
</dbReference>
<dbReference type="InterPro" id="IPR004099">
    <property type="entry name" value="Pyr_nucl-diS_OxRdtase_dimer"/>
</dbReference>